<feature type="compositionally biased region" description="Low complexity" evidence="7">
    <location>
        <begin position="221"/>
        <end position="234"/>
    </location>
</feature>
<keyword evidence="4 6" id="KW-0520">NAD</keyword>
<comment type="caution">
    <text evidence="9">The sequence shown here is derived from an EMBL/GenBank/DDBJ whole genome shotgun (WGS) entry which is preliminary data.</text>
</comment>
<keyword evidence="1 6" id="KW-0547">Nucleotide-binding</keyword>
<feature type="binding site" evidence="6">
    <location>
        <position position="121"/>
    </location>
    <ligand>
        <name>(6S)-NADPHX</name>
        <dbReference type="ChEBI" id="CHEBI:64076"/>
    </ligand>
</feature>
<comment type="cofactor">
    <cofactor evidence="6">
        <name>Mg(2+)</name>
        <dbReference type="ChEBI" id="CHEBI:18420"/>
    </cofactor>
</comment>
<dbReference type="SUPFAM" id="SSF53613">
    <property type="entry name" value="Ribokinase-like"/>
    <property type="match status" value="1"/>
</dbReference>
<comment type="caution">
    <text evidence="6">Lacks conserved residue(s) required for the propagation of feature annotation.</text>
</comment>
<organism evidence="9 10">
    <name type="scientific">Arthrobacter globiformis (strain ATCC 8010 / DSM 20124 / JCM 1332 / NBRC 12137 / NCIMB 8907 / NRRL B-2979 / 168)</name>
    <dbReference type="NCBI Taxonomy" id="1077972"/>
    <lineage>
        <taxon>Bacteria</taxon>
        <taxon>Bacillati</taxon>
        <taxon>Actinomycetota</taxon>
        <taxon>Actinomycetes</taxon>
        <taxon>Micrococcales</taxon>
        <taxon>Micrococcaceae</taxon>
        <taxon>Arthrobacter</taxon>
    </lineage>
</organism>
<proteinExistence type="inferred from homology"/>
<dbReference type="eggNOG" id="COG0063">
    <property type="taxonomic scope" value="Bacteria"/>
</dbReference>
<keyword evidence="5 6" id="KW-0456">Lyase</keyword>
<evidence type="ECO:0000313" key="10">
    <source>
        <dbReference type="Proteomes" id="UP000003828"/>
    </source>
</evidence>
<feature type="compositionally biased region" description="Gly residues" evidence="7">
    <location>
        <begin position="235"/>
        <end position="246"/>
    </location>
</feature>
<dbReference type="GO" id="GO:0046496">
    <property type="term" value="P:nicotinamide nucleotide metabolic process"/>
    <property type="evidence" value="ECO:0007669"/>
    <property type="project" value="UniProtKB-UniRule"/>
</dbReference>
<dbReference type="GO" id="GO:0052855">
    <property type="term" value="F:ADP-dependent NAD(P)H-hydrate dehydratase activity"/>
    <property type="evidence" value="ECO:0007669"/>
    <property type="project" value="UniProtKB-UniRule"/>
</dbReference>
<dbReference type="RefSeq" id="WP_003797613.1">
    <property type="nucleotide sequence ID" value="NZ_BAEG01000008.1"/>
</dbReference>
<dbReference type="PANTHER" id="PTHR12592:SF0">
    <property type="entry name" value="ATP-DEPENDENT (S)-NAD(P)H-HYDRATE DEHYDRATASE"/>
    <property type="match status" value="1"/>
</dbReference>
<feature type="binding site" evidence="6">
    <location>
        <position position="276"/>
    </location>
    <ligand>
        <name>AMP</name>
        <dbReference type="ChEBI" id="CHEBI:456215"/>
    </ligand>
</feature>
<evidence type="ECO:0000256" key="5">
    <source>
        <dbReference type="ARBA" id="ARBA00023239"/>
    </source>
</evidence>
<dbReference type="PANTHER" id="PTHR12592">
    <property type="entry name" value="ATP-DEPENDENT (S)-NAD(P)H-HYDRATE DEHYDRATASE FAMILY MEMBER"/>
    <property type="match status" value="1"/>
</dbReference>
<dbReference type="CDD" id="cd01171">
    <property type="entry name" value="YXKO-related"/>
    <property type="match status" value="1"/>
</dbReference>
<dbReference type="GO" id="GO:0110051">
    <property type="term" value="P:metabolite repair"/>
    <property type="evidence" value="ECO:0007669"/>
    <property type="project" value="TreeGrafter"/>
</dbReference>
<dbReference type="GO" id="GO:0052856">
    <property type="term" value="F:NAD(P)HX epimerase activity"/>
    <property type="evidence" value="ECO:0007669"/>
    <property type="project" value="TreeGrafter"/>
</dbReference>
<gene>
    <name evidence="6" type="primary">nnrD</name>
    <name evidence="9" type="ORF">ARGLB_008_00120</name>
</gene>
<dbReference type="GO" id="GO:0005524">
    <property type="term" value="F:ATP binding"/>
    <property type="evidence" value="ECO:0007669"/>
    <property type="project" value="UniProtKB-KW"/>
</dbReference>
<comment type="catalytic activity">
    <reaction evidence="6">
        <text>(6S)-NADHX + ADP = AMP + phosphate + NADH + H(+)</text>
        <dbReference type="Rhea" id="RHEA:32223"/>
        <dbReference type="ChEBI" id="CHEBI:15378"/>
        <dbReference type="ChEBI" id="CHEBI:43474"/>
        <dbReference type="ChEBI" id="CHEBI:57945"/>
        <dbReference type="ChEBI" id="CHEBI:64074"/>
        <dbReference type="ChEBI" id="CHEBI:456215"/>
        <dbReference type="ChEBI" id="CHEBI:456216"/>
        <dbReference type="EC" id="4.2.1.136"/>
    </reaction>
</comment>
<evidence type="ECO:0000313" key="9">
    <source>
        <dbReference type="EMBL" id="GAB11993.1"/>
    </source>
</evidence>
<evidence type="ECO:0000256" key="4">
    <source>
        <dbReference type="ARBA" id="ARBA00023027"/>
    </source>
</evidence>
<reference evidence="9 10" key="1">
    <citation type="submission" date="2011-12" db="EMBL/GenBank/DDBJ databases">
        <title>Whole genome shotgun sequence of Arthrobacter globiformis NBRC 12137.</title>
        <authorList>
            <person name="Miyazawa S."/>
            <person name="Hosoyama A."/>
            <person name="Tsuchikane K."/>
            <person name="Katsumata H."/>
            <person name="Yamazaki S."/>
            <person name="Fujita N."/>
        </authorList>
    </citation>
    <scope>NUCLEOTIDE SEQUENCE [LARGE SCALE GENOMIC DNA]</scope>
    <source>
        <strain evidence="9 10">NBRC 12137</strain>
    </source>
</reference>
<feature type="region of interest" description="Disordered" evidence="7">
    <location>
        <begin position="221"/>
        <end position="258"/>
    </location>
</feature>
<comment type="function">
    <text evidence="6">Catalyzes the dehydration of the S-form of NAD(P)HX at the expense of ADP, which is converted to AMP. Together with NAD(P)HX epimerase, which catalyzes the epimerization of the S- and R-forms, the enzyme allows the repair of both epimers of NAD(P)HX, a damaged form of NAD(P)H that is a result of enzymatic or heat-dependent hydration.</text>
</comment>
<feature type="binding site" evidence="6">
    <location>
        <position position="50"/>
    </location>
    <ligand>
        <name>(6S)-NADPHX</name>
        <dbReference type="ChEBI" id="CHEBI:64076"/>
    </ligand>
</feature>
<evidence type="ECO:0000256" key="7">
    <source>
        <dbReference type="SAM" id="MobiDB-lite"/>
    </source>
</evidence>
<evidence type="ECO:0000259" key="8">
    <source>
        <dbReference type="PROSITE" id="PS51383"/>
    </source>
</evidence>
<dbReference type="PROSITE" id="PS51383">
    <property type="entry name" value="YJEF_C_3"/>
    <property type="match status" value="1"/>
</dbReference>
<dbReference type="InterPro" id="IPR029056">
    <property type="entry name" value="Ribokinase-like"/>
</dbReference>
<protein>
    <recommendedName>
        <fullName evidence="6">ADP-dependent (S)-NAD(P)H-hydrate dehydratase</fullName>
        <ecNumber evidence="6">4.2.1.136</ecNumber>
    </recommendedName>
    <alternativeName>
        <fullName evidence="6">ADP-dependent NAD(P)HX dehydratase</fullName>
    </alternativeName>
</protein>
<comment type="subunit">
    <text evidence="6">Homotetramer.</text>
</comment>
<dbReference type="EC" id="4.2.1.136" evidence="6"/>
<comment type="similarity">
    <text evidence="6">Belongs to the NnrD/CARKD family.</text>
</comment>
<feature type="domain" description="YjeF C-terminal" evidence="8">
    <location>
        <begin position="15"/>
        <end position="336"/>
    </location>
</feature>
<name>H0QGP2_ARTG1</name>
<comment type="catalytic activity">
    <reaction evidence="6">
        <text>(6S)-NADPHX + ADP = AMP + phosphate + NADPH + H(+)</text>
        <dbReference type="Rhea" id="RHEA:32235"/>
        <dbReference type="ChEBI" id="CHEBI:15378"/>
        <dbReference type="ChEBI" id="CHEBI:43474"/>
        <dbReference type="ChEBI" id="CHEBI:57783"/>
        <dbReference type="ChEBI" id="CHEBI:64076"/>
        <dbReference type="ChEBI" id="CHEBI:456215"/>
        <dbReference type="ChEBI" id="CHEBI:456216"/>
        <dbReference type="EC" id="4.2.1.136"/>
    </reaction>
</comment>
<dbReference type="Pfam" id="PF01256">
    <property type="entry name" value="Carb_kinase"/>
    <property type="match status" value="2"/>
</dbReference>
<dbReference type="Proteomes" id="UP000003828">
    <property type="component" value="Unassembled WGS sequence"/>
</dbReference>
<evidence type="ECO:0000256" key="6">
    <source>
        <dbReference type="HAMAP-Rule" id="MF_01965"/>
    </source>
</evidence>
<dbReference type="HAMAP" id="MF_01965">
    <property type="entry name" value="NADHX_dehydratase"/>
    <property type="match status" value="1"/>
</dbReference>
<keyword evidence="2 6" id="KW-0067">ATP-binding</keyword>
<evidence type="ECO:0000256" key="3">
    <source>
        <dbReference type="ARBA" id="ARBA00022857"/>
    </source>
</evidence>
<dbReference type="InterPro" id="IPR000631">
    <property type="entry name" value="CARKD"/>
</dbReference>
<sequence>MSTRAEPANTAASLITPTLLRSWPLPSAGSDKYSRGAVLVVGGGRRTPGAALLAGTAALRAGAGRVTLAVAESVAVQLAVTLPEAGVIGLPQSAGGSVGDTGLENLLGDFDAADAVLIGPGLDDIGQTEALLRGLLRHDSAKGPGQNAGPTVVLDAYALGALPRLADELDPWAGRLILTPNPTEAAILLGRDTRDLAADVVELAGKYRAVVSCQGMIAGPPAVGNPDGPPAVGNPDGGNPDGGSSAGGSSAADFPATGDHWEVTTGYGGLGTSGSGDILAGAIAGLRARGTSDAQAACWGTHLHAAAGDRLASRVGSLGYLARELADELPPLMMELAT</sequence>
<keyword evidence="3 6" id="KW-0521">NADP</keyword>
<dbReference type="AlphaFoldDB" id="H0QGP2"/>
<dbReference type="STRING" id="1077972.ARGLB_008_00120"/>
<dbReference type="EMBL" id="BAEG01000008">
    <property type="protein sequence ID" value="GAB11993.1"/>
    <property type="molecule type" value="Genomic_DNA"/>
</dbReference>
<evidence type="ECO:0000256" key="1">
    <source>
        <dbReference type="ARBA" id="ARBA00022741"/>
    </source>
</evidence>
<evidence type="ECO:0000256" key="2">
    <source>
        <dbReference type="ARBA" id="ARBA00022840"/>
    </source>
</evidence>
<accession>H0QGP2</accession>
<keyword evidence="10" id="KW-1185">Reference proteome</keyword>
<dbReference type="Gene3D" id="3.40.1190.20">
    <property type="match status" value="1"/>
</dbReference>
<feature type="binding site" evidence="6">
    <location>
        <position position="277"/>
    </location>
    <ligand>
        <name>(6S)-NADPHX</name>
        <dbReference type="ChEBI" id="CHEBI:64076"/>
    </ligand>
</feature>